<evidence type="ECO:0000313" key="1">
    <source>
        <dbReference type="EMBL" id="ELP55134.1"/>
    </source>
</evidence>
<reference evidence="1 2" key="1">
    <citation type="journal article" date="2013" name="Genome Announc.">
        <title>Whole-Genome Sequence of Microcystis aeruginosa TAIHU98, a Nontoxic Bloom-Forming Strain Isolated from Taihu Lake, China.</title>
        <authorList>
            <person name="Yang C."/>
            <person name="Zhang W."/>
            <person name="Ren M."/>
            <person name="Song L."/>
            <person name="Li T."/>
            <person name="Zhao J."/>
        </authorList>
    </citation>
    <scope>NUCLEOTIDE SEQUENCE [LARGE SCALE GENOMIC DNA]</scope>
    <source>
        <strain evidence="1 2">TAIHU98</strain>
    </source>
</reference>
<dbReference type="PATRIC" id="fig|1134457.3.peg.3795"/>
<name>L7E7Y9_MICAE</name>
<dbReference type="Proteomes" id="UP000010932">
    <property type="component" value="Unassembled WGS sequence"/>
</dbReference>
<organism evidence="1 2">
    <name type="scientific">Microcystis aeruginosa TAIHU98</name>
    <dbReference type="NCBI Taxonomy" id="1134457"/>
    <lineage>
        <taxon>Bacteria</taxon>
        <taxon>Bacillati</taxon>
        <taxon>Cyanobacteriota</taxon>
        <taxon>Cyanophyceae</taxon>
        <taxon>Oscillatoriophycideae</taxon>
        <taxon>Chroococcales</taxon>
        <taxon>Microcystaceae</taxon>
        <taxon>Microcystis</taxon>
    </lineage>
</organism>
<evidence type="ECO:0000313" key="2">
    <source>
        <dbReference type="Proteomes" id="UP000010932"/>
    </source>
</evidence>
<gene>
    <name evidence="1" type="ORF">O53_3963</name>
</gene>
<proteinExistence type="predicted"/>
<comment type="caution">
    <text evidence="1">The sequence shown here is derived from an EMBL/GenBank/DDBJ whole genome shotgun (WGS) entry which is preliminary data.</text>
</comment>
<protein>
    <submittedName>
        <fullName evidence="1">Uncharacterized protein</fullName>
    </submittedName>
</protein>
<accession>L7E7Y9</accession>
<dbReference type="AlphaFoldDB" id="L7E7Y9"/>
<dbReference type="EMBL" id="ANKQ01000002">
    <property type="protein sequence ID" value="ELP55134.1"/>
    <property type="molecule type" value="Genomic_DNA"/>
</dbReference>
<sequence length="47" mass="5262">MLVFSPRITEKVGVLAGLTSPKVKIFGKNCLIAKKLDYNKVFTQDFC</sequence>